<reference evidence="1" key="1">
    <citation type="submission" date="2021-01" db="EMBL/GenBank/DDBJ databases">
        <authorList>
            <person name="Sun Q."/>
        </authorList>
    </citation>
    <scope>NUCLEOTIDE SEQUENCE</scope>
    <source>
        <strain evidence="1">YIM B02566</strain>
    </source>
</reference>
<dbReference type="EMBL" id="JAENHL010000007">
    <property type="protein sequence ID" value="MBK1868068.1"/>
    <property type="molecule type" value="Genomic_DNA"/>
</dbReference>
<proteinExistence type="predicted"/>
<comment type="caution">
    <text evidence="1">The sequence shown here is derived from an EMBL/GenBank/DDBJ whole genome shotgun (WGS) entry which is preliminary data.</text>
</comment>
<sequence>MWRQTLFWVIVSCILFYMTIPAIVVVMTSFNPGEILSFPPNGFSLRWYEKALTYPDFRIAFRTGLIVALISSTLALVIGTSFAFLVVRYVFPGKNLLEGILSSPLIIPHFTTGFGFLLLGAHLNLNQTLTIIIMTHVVLVLPFVARAVYVSLLNIDPNFERSAANLGASPFMVLSRITVPLIIPGMAGGWLVAAILSLTEFSASLYVTASRTQTLPVAMYNYIREYTDPTVAAVSALLIIATMLILMLANHFLGLRKILAIDSH</sequence>
<evidence type="ECO:0000313" key="1">
    <source>
        <dbReference type="EMBL" id="MBK1868068.1"/>
    </source>
</evidence>
<accession>A0ACC5R681</accession>
<dbReference type="Proteomes" id="UP000616151">
    <property type="component" value="Unassembled WGS sequence"/>
</dbReference>
<name>A0ACC5R681_9HYPH</name>
<keyword evidence="2" id="KW-1185">Reference proteome</keyword>
<gene>
    <name evidence="1" type="ORF">JHL16_17045</name>
</gene>
<evidence type="ECO:0000313" key="2">
    <source>
        <dbReference type="Proteomes" id="UP000616151"/>
    </source>
</evidence>
<protein>
    <submittedName>
        <fullName evidence="1">ABC transporter permease</fullName>
    </submittedName>
</protein>
<organism evidence="1 2">
    <name type="scientific">Taklimakanibacter albus</name>
    <dbReference type="NCBI Taxonomy" id="2800327"/>
    <lineage>
        <taxon>Bacteria</taxon>
        <taxon>Pseudomonadati</taxon>
        <taxon>Pseudomonadota</taxon>
        <taxon>Alphaproteobacteria</taxon>
        <taxon>Hyphomicrobiales</taxon>
        <taxon>Aestuariivirgaceae</taxon>
        <taxon>Taklimakanibacter</taxon>
    </lineage>
</organism>